<evidence type="ECO:0000313" key="7">
    <source>
        <dbReference type="EMBL" id="CAD7575793.1"/>
    </source>
</evidence>
<feature type="domain" description="DM10" evidence="6">
    <location>
        <begin position="242"/>
        <end position="317"/>
    </location>
</feature>
<evidence type="ECO:0000256" key="1">
    <source>
        <dbReference type="ARBA" id="ARBA00004430"/>
    </source>
</evidence>
<accession>A0A7R9PA55</accession>
<gene>
    <name evidence="7" type="ORF">TCMB3V08_LOCUS8376</name>
</gene>
<dbReference type="GO" id="GO:0005930">
    <property type="term" value="C:axoneme"/>
    <property type="evidence" value="ECO:0007669"/>
    <property type="project" value="UniProtKB-SubCell"/>
</dbReference>
<dbReference type="Pfam" id="PF06565">
    <property type="entry name" value="DM10_dom"/>
    <property type="match status" value="2"/>
</dbReference>
<keyword evidence="2" id="KW-0963">Cytoplasm</keyword>
<protein>
    <submittedName>
        <fullName evidence="7">(California timema) hypothetical protein</fullName>
    </submittedName>
</protein>
<dbReference type="EMBL" id="OE183562">
    <property type="protein sequence ID" value="CAD7575793.1"/>
    <property type="molecule type" value="Genomic_DNA"/>
</dbReference>
<proteinExistence type="predicted"/>
<sequence length="317" mass="37185">MEGLPVLPGYNFKDPTHPNILPLQETKFHLSQQFDYKNGYAVPRRATVGVGRNPLDVDSVAFHDVQDTVRYDPSLTYGRVKNHGPSEFRPHFVLYDKKTLTFRAFFKQSVFESPTEHFRVRHVNILYFLEDDTITVMEPENSGLVQGRLVRRGKIPKTSLEDYWHWKDLNLGIDVSFYGIVLHIVDCDNFTKEFMESQGMELNQPEDLPVDPYTTERGQKMRQPTYKTQLVDDKLRRFLEFDGKVLRFYVVWDDRESDDCAELTPYVLYYYLSDDTMEVQEVHSKNSGKDPFPLLLRKMKLPKNWKDLPGNTFLNPL</sequence>
<organism evidence="7">
    <name type="scientific">Timema californicum</name>
    <name type="common">California timema</name>
    <name type="synonym">Walking stick</name>
    <dbReference type="NCBI Taxonomy" id="61474"/>
    <lineage>
        <taxon>Eukaryota</taxon>
        <taxon>Metazoa</taxon>
        <taxon>Ecdysozoa</taxon>
        <taxon>Arthropoda</taxon>
        <taxon>Hexapoda</taxon>
        <taxon>Insecta</taxon>
        <taxon>Pterygota</taxon>
        <taxon>Neoptera</taxon>
        <taxon>Polyneoptera</taxon>
        <taxon>Phasmatodea</taxon>
        <taxon>Timematodea</taxon>
        <taxon>Timematoidea</taxon>
        <taxon>Timematidae</taxon>
        <taxon>Timema</taxon>
    </lineage>
</organism>
<dbReference type="GO" id="GO:0000281">
    <property type="term" value="P:mitotic cytokinesis"/>
    <property type="evidence" value="ECO:0007669"/>
    <property type="project" value="TreeGrafter"/>
</dbReference>
<dbReference type="PROSITE" id="PS51336">
    <property type="entry name" value="DM10"/>
    <property type="match status" value="2"/>
</dbReference>
<dbReference type="GO" id="GO:0043014">
    <property type="term" value="F:alpha-tubulin binding"/>
    <property type="evidence" value="ECO:0007669"/>
    <property type="project" value="TreeGrafter"/>
</dbReference>
<dbReference type="InterPro" id="IPR040193">
    <property type="entry name" value="EFHC1/EFHC2/EFHB"/>
</dbReference>
<dbReference type="GO" id="GO:0072686">
    <property type="term" value="C:mitotic spindle"/>
    <property type="evidence" value="ECO:0007669"/>
    <property type="project" value="TreeGrafter"/>
</dbReference>
<dbReference type="PANTHER" id="PTHR12086:SF9">
    <property type="entry name" value="EF-HAND DOMAIN-CONTAINING PROTEIN 1"/>
    <property type="match status" value="1"/>
</dbReference>
<keyword evidence="4" id="KW-0206">Cytoskeleton</keyword>
<reference evidence="7" key="1">
    <citation type="submission" date="2020-11" db="EMBL/GenBank/DDBJ databases">
        <authorList>
            <person name="Tran Van P."/>
        </authorList>
    </citation>
    <scope>NUCLEOTIDE SEQUENCE</scope>
</reference>
<feature type="domain" description="DM10" evidence="6">
    <location>
        <begin position="96"/>
        <end position="199"/>
    </location>
</feature>
<dbReference type="FunFam" id="2.30.29.170:FF:000004">
    <property type="entry name" value="EF-hand domain containing 2"/>
    <property type="match status" value="1"/>
</dbReference>
<dbReference type="AlphaFoldDB" id="A0A7R9PA55"/>
<evidence type="ECO:0000256" key="3">
    <source>
        <dbReference type="ARBA" id="ARBA00022737"/>
    </source>
</evidence>
<dbReference type="GO" id="GO:0007052">
    <property type="term" value="P:mitotic spindle organization"/>
    <property type="evidence" value="ECO:0007669"/>
    <property type="project" value="TreeGrafter"/>
</dbReference>
<dbReference type="GO" id="GO:0060285">
    <property type="term" value="P:cilium-dependent cell motility"/>
    <property type="evidence" value="ECO:0007669"/>
    <property type="project" value="TreeGrafter"/>
</dbReference>
<comment type="subcellular location">
    <subcellularLocation>
        <location evidence="1">Cytoplasm</location>
        <location evidence="1">Cytoskeleton</location>
        <location evidence="1">Cilium axoneme</location>
    </subcellularLocation>
</comment>
<evidence type="ECO:0000256" key="4">
    <source>
        <dbReference type="ARBA" id="ARBA00023212"/>
    </source>
</evidence>
<keyword evidence="3" id="KW-0677">Repeat</keyword>
<dbReference type="SMART" id="SM00676">
    <property type="entry name" value="DM10"/>
    <property type="match status" value="2"/>
</dbReference>
<evidence type="ECO:0000256" key="5">
    <source>
        <dbReference type="ARBA" id="ARBA00023273"/>
    </source>
</evidence>
<keyword evidence="5" id="KW-0966">Cell projection</keyword>
<dbReference type="PANTHER" id="PTHR12086">
    <property type="entry name" value="EF-HAND DOMAIN C-TERMINAL CONTAINING PROTEIN"/>
    <property type="match status" value="1"/>
</dbReference>
<evidence type="ECO:0000256" key="2">
    <source>
        <dbReference type="ARBA" id="ARBA00022490"/>
    </source>
</evidence>
<dbReference type="InterPro" id="IPR006602">
    <property type="entry name" value="DM10_dom"/>
</dbReference>
<dbReference type="Gene3D" id="2.30.29.170">
    <property type="match status" value="2"/>
</dbReference>
<name>A0A7R9PA55_TIMCA</name>
<evidence type="ECO:0000259" key="6">
    <source>
        <dbReference type="PROSITE" id="PS51336"/>
    </source>
</evidence>